<evidence type="ECO:0000313" key="6">
    <source>
        <dbReference type="EMBL" id="GHG09764.1"/>
    </source>
</evidence>
<name>A0ABQ3K9I3_9DEIO</name>
<proteinExistence type="inferred from homology"/>
<dbReference type="SUPFAM" id="SSF158568">
    <property type="entry name" value="AF1862-like"/>
    <property type="match status" value="1"/>
</dbReference>
<protein>
    <recommendedName>
        <fullName evidence="5">CRISPR type III-B/RAMP module-associated protein Cmr5</fullName>
    </recommendedName>
</protein>
<evidence type="ECO:0000256" key="4">
    <source>
        <dbReference type="ARBA" id="ARBA00023118"/>
    </source>
</evidence>
<keyword evidence="7" id="KW-1185">Reference proteome</keyword>
<dbReference type="EMBL" id="BNAL01000037">
    <property type="protein sequence ID" value="GHG09764.1"/>
    <property type="molecule type" value="Genomic_DNA"/>
</dbReference>
<organism evidence="6 7">
    <name type="scientific">Deinococcus piscis</name>
    <dbReference type="NCBI Taxonomy" id="394230"/>
    <lineage>
        <taxon>Bacteria</taxon>
        <taxon>Thermotogati</taxon>
        <taxon>Deinococcota</taxon>
        <taxon>Deinococci</taxon>
        <taxon>Deinococcales</taxon>
        <taxon>Deinococcaceae</taxon>
        <taxon>Deinococcus</taxon>
    </lineage>
</organism>
<evidence type="ECO:0000313" key="7">
    <source>
        <dbReference type="Proteomes" id="UP000632154"/>
    </source>
</evidence>
<evidence type="ECO:0000256" key="5">
    <source>
        <dbReference type="ARBA" id="ARBA00030001"/>
    </source>
</evidence>
<comment type="caution">
    <text evidence="6">The sequence shown here is derived from an EMBL/GenBank/DDBJ whole genome shotgun (WGS) entry which is preliminary data.</text>
</comment>
<accession>A0ABQ3K9I3</accession>
<dbReference type="RefSeq" id="WP_189643878.1">
    <property type="nucleotide sequence ID" value="NZ_BNAL01000037.1"/>
</dbReference>
<dbReference type="InterPro" id="IPR010160">
    <property type="entry name" value="CRISPR-assoc_prot_Cmr5"/>
</dbReference>
<comment type="subcellular location">
    <subcellularLocation>
        <location evidence="1">Cytoplasm</location>
    </subcellularLocation>
</comment>
<evidence type="ECO:0000256" key="1">
    <source>
        <dbReference type="ARBA" id="ARBA00004496"/>
    </source>
</evidence>
<comment type="similarity">
    <text evidence="2">Belongs to the CRISPR system Cmr5 family.</text>
</comment>
<dbReference type="Gene3D" id="1.10.520.30">
    <property type="entry name" value="AF1862-like domain"/>
    <property type="match status" value="1"/>
</dbReference>
<evidence type="ECO:0000256" key="2">
    <source>
        <dbReference type="ARBA" id="ARBA00006161"/>
    </source>
</evidence>
<sequence>MTAQLQTHAQRDLKRAVELISEFKRREKDAEAHALLTRRAKQFPALVMQVGLAQALAFSAEKKTKDKGHAELLRQVGAILERENVLEHVQTVSATEYMHLTRRVLGAWNYHRRFAVTILGDDDGVNDAD</sequence>
<dbReference type="NCBIfam" id="TIGR01881">
    <property type="entry name" value="cas_Cmr5"/>
    <property type="match status" value="1"/>
</dbReference>
<dbReference type="InterPro" id="IPR023101">
    <property type="entry name" value="AF1862-like_dom_sf"/>
</dbReference>
<evidence type="ECO:0000256" key="3">
    <source>
        <dbReference type="ARBA" id="ARBA00022490"/>
    </source>
</evidence>
<keyword evidence="4" id="KW-0051">Antiviral defense</keyword>
<dbReference type="Proteomes" id="UP000632154">
    <property type="component" value="Unassembled WGS sequence"/>
</dbReference>
<dbReference type="Pfam" id="PF09701">
    <property type="entry name" value="Cas_Cmr5"/>
    <property type="match status" value="1"/>
</dbReference>
<gene>
    <name evidence="6" type="ORF">GCM10017783_22840</name>
</gene>
<keyword evidence="3" id="KW-0963">Cytoplasm</keyword>
<reference evidence="7" key="1">
    <citation type="journal article" date="2019" name="Int. J. Syst. Evol. Microbiol.">
        <title>The Global Catalogue of Microorganisms (GCM) 10K type strain sequencing project: providing services to taxonomists for standard genome sequencing and annotation.</title>
        <authorList>
            <consortium name="The Broad Institute Genomics Platform"/>
            <consortium name="The Broad Institute Genome Sequencing Center for Infectious Disease"/>
            <person name="Wu L."/>
            <person name="Ma J."/>
        </authorList>
    </citation>
    <scope>NUCLEOTIDE SEQUENCE [LARGE SCALE GENOMIC DNA]</scope>
    <source>
        <strain evidence="7">CGMCC 1.18439</strain>
    </source>
</reference>